<dbReference type="SUPFAM" id="SSF53850">
    <property type="entry name" value="Periplasmic binding protein-like II"/>
    <property type="match status" value="1"/>
</dbReference>
<feature type="domain" description="Solute-binding protein family 3/N-terminal" evidence="2">
    <location>
        <begin position="36"/>
        <end position="259"/>
    </location>
</feature>
<evidence type="ECO:0000313" key="4">
    <source>
        <dbReference type="Proteomes" id="UP000570823"/>
    </source>
</evidence>
<dbReference type="Gene3D" id="3.40.190.10">
    <property type="entry name" value="Periplasmic binding protein-like II"/>
    <property type="match status" value="2"/>
</dbReference>
<keyword evidence="1" id="KW-0732">Signal</keyword>
<protein>
    <submittedName>
        <fullName evidence="3">Amino acid ABC transporter substrate-binding protein</fullName>
    </submittedName>
</protein>
<comment type="caution">
    <text evidence="3">The sequence shown here is derived from an EMBL/GenBank/DDBJ whole genome shotgun (WGS) entry which is preliminary data.</text>
</comment>
<gene>
    <name evidence="3" type="ORF">HWN36_03880</name>
</gene>
<dbReference type="PANTHER" id="PTHR35936:SF19">
    <property type="entry name" value="AMINO-ACID-BINDING PROTEIN YXEM-RELATED"/>
    <property type="match status" value="1"/>
</dbReference>
<dbReference type="OrthoDB" id="30671at2157"/>
<dbReference type="EMBL" id="JABXWR010000001">
    <property type="protein sequence ID" value="NVO66469.1"/>
    <property type="molecule type" value="Genomic_DNA"/>
</dbReference>
<dbReference type="RefSeq" id="WP_176788162.1">
    <property type="nucleotide sequence ID" value="NZ_JABXWR010000001.1"/>
</dbReference>
<dbReference type="PROSITE" id="PS51257">
    <property type="entry name" value="PROKAR_LIPOPROTEIN"/>
    <property type="match status" value="1"/>
</dbReference>
<dbReference type="AlphaFoldDB" id="A0A7K4HMQ2"/>
<dbReference type="SMART" id="SM00062">
    <property type="entry name" value="PBPb"/>
    <property type="match status" value="1"/>
</dbReference>
<evidence type="ECO:0000259" key="2">
    <source>
        <dbReference type="SMART" id="SM00062"/>
    </source>
</evidence>
<evidence type="ECO:0000256" key="1">
    <source>
        <dbReference type="ARBA" id="ARBA00022729"/>
    </source>
</evidence>
<dbReference type="Pfam" id="PF00497">
    <property type="entry name" value="SBP_bac_3"/>
    <property type="match status" value="1"/>
</dbReference>
<proteinExistence type="predicted"/>
<dbReference type="PANTHER" id="PTHR35936">
    <property type="entry name" value="MEMBRANE-BOUND LYTIC MUREIN TRANSGLYCOSYLASE F"/>
    <property type="match status" value="1"/>
</dbReference>
<name>A0A7K4HMQ2_9EURY</name>
<organism evidence="3 4">
    <name type="scientific">Methanofollis tationis</name>
    <dbReference type="NCBI Taxonomy" id="81417"/>
    <lineage>
        <taxon>Archaea</taxon>
        <taxon>Methanobacteriati</taxon>
        <taxon>Methanobacteriota</taxon>
        <taxon>Stenosarchaea group</taxon>
        <taxon>Methanomicrobia</taxon>
        <taxon>Methanomicrobiales</taxon>
        <taxon>Methanomicrobiaceae</taxon>
        <taxon>Methanofollis</taxon>
    </lineage>
</organism>
<reference evidence="3 4" key="1">
    <citation type="submission" date="2020-06" db="EMBL/GenBank/DDBJ databases">
        <title>Methanofollis fontis sp. nov., a methanogen isolated from marine sediments near a cold seep at Four-Way Closure Ridge offshore southwestern Taiwan.</title>
        <authorList>
            <person name="Chen S.-C."/>
            <person name="Teng N.-H."/>
            <person name="Lin Y.-S."/>
            <person name="Lai M.-C."/>
            <person name="Chen H.-H."/>
            <person name="Wang C.-C."/>
        </authorList>
    </citation>
    <scope>NUCLEOTIDE SEQUENCE [LARGE SCALE GENOMIC DNA]</scope>
    <source>
        <strain evidence="3 4">DSM 2702</strain>
    </source>
</reference>
<dbReference type="Proteomes" id="UP000570823">
    <property type="component" value="Unassembled WGS sequence"/>
</dbReference>
<evidence type="ECO:0000313" key="3">
    <source>
        <dbReference type="EMBL" id="NVO66469.1"/>
    </source>
</evidence>
<accession>A0A7K4HMQ2</accession>
<dbReference type="CDD" id="cd13530">
    <property type="entry name" value="PBP2_peptides_like"/>
    <property type="match status" value="1"/>
</dbReference>
<keyword evidence="4" id="KW-1185">Reference proteome</keyword>
<sequence>MNAKSVGVLLGCMIVLVVGIAGCTGNDQTDVTGTKVYIVGVDGNYAPYSYIETDGSVTGFDVESVKWIAEKMGFEVKIQPMDWDSMIPSLNAKKIDMVYSGMTITPERAEQVTFSMPYLRINQSVAVHNDSAITMADIMAGTVVIGAQRGTTGQIWVEENLIANGTMPKDTLKLYDNFPLVITDLQNKRIEASIYDRPSHLAAIEGKPIHIIGEINTGEEYGVAMRKDDVELHEKINTGLDELMKDPYWQELLEKYNLA</sequence>
<dbReference type="InterPro" id="IPR001638">
    <property type="entry name" value="Solute-binding_3/MltF_N"/>
</dbReference>